<evidence type="ECO:0000313" key="2">
    <source>
        <dbReference type="EMBL" id="QJD78094.1"/>
    </source>
</evidence>
<dbReference type="InterPro" id="IPR002934">
    <property type="entry name" value="Polymerase_NTP_transf_dom"/>
</dbReference>
<keyword evidence="3" id="KW-1185">Reference proteome</keyword>
<dbReference type="RefSeq" id="WP_169550038.1">
    <property type="nucleotide sequence ID" value="NZ_CP051677.1"/>
</dbReference>
<keyword evidence="2" id="KW-0808">Transferase</keyword>
<dbReference type="AlphaFoldDB" id="A0A7L5DI87"/>
<gene>
    <name evidence="2" type="ORF">HH216_06425</name>
</gene>
<dbReference type="EMBL" id="CP051677">
    <property type="protein sequence ID" value="QJD78094.1"/>
    <property type="molecule type" value="Genomic_DNA"/>
</dbReference>
<dbReference type="Proteomes" id="UP000501128">
    <property type="component" value="Chromosome"/>
</dbReference>
<dbReference type="InterPro" id="IPR043519">
    <property type="entry name" value="NT_sf"/>
</dbReference>
<accession>A0A7L5DI87</accession>
<dbReference type="Gene3D" id="3.30.460.10">
    <property type="entry name" value="Beta Polymerase, domain 2"/>
    <property type="match status" value="1"/>
</dbReference>
<evidence type="ECO:0000259" key="1">
    <source>
        <dbReference type="Pfam" id="PF01909"/>
    </source>
</evidence>
<reference evidence="2 3" key="1">
    <citation type="submission" date="2020-04" db="EMBL/GenBank/DDBJ databases">
        <title>Genome sequencing of novel species.</title>
        <authorList>
            <person name="Heo J."/>
            <person name="Kim S.-J."/>
            <person name="Kim J.-S."/>
            <person name="Hong S.-B."/>
            <person name="Kwon S.-W."/>
        </authorList>
    </citation>
    <scope>NUCLEOTIDE SEQUENCE [LARGE SCALE GENOMIC DNA]</scope>
    <source>
        <strain evidence="2 3">CJU-R4</strain>
    </source>
</reference>
<dbReference type="CDD" id="cd05403">
    <property type="entry name" value="NT_KNTase_like"/>
    <property type="match status" value="1"/>
</dbReference>
<name>A0A7L5DI87_9BACT</name>
<sequence length="114" mass="12774">MSTVSGANLDAIHSNVIRVMQELYSDRLAKILLYGSYARGDYHDKSDIDYLVVLNDDTVSTFTEVNNIAPALYKTFGDNSIDISAFAVSNKQLATSAKPFFKEVRRDAQIIYEQ</sequence>
<organism evidence="2 3">
    <name type="scientific">Spirosoma rhododendri</name>
    <dbReference type="NCBI Taxonomy" id="2728024"/>
    <lineage>
        <taxon>Bacteria</taxon>
        <taxon>Pseudomonadati</taxon>
        <taxon>Bacteroidota</taxon>
        <taxon>Cytophagia</taxon>
        <taxon>Cytophagales</taxon>
        <taxon>Cytophagaceae</taxon>
        <taxon>Spirosoma</taxon>
    </lineage>
</organism>
<dbReference type="PANTHER" id="PTHR33933:SF1">
    <property type="entry name" value="PROTEIN ADENYLYLTRANSFERASE MNTA-RELATED"/>
    <property type="match status" value="1"/>
</dbReference>
<dbReference type="InterPro" id="IPR052548">
    <property type="entry name" value="Type_VII_TA_antitoxin"/>
</dbReference>
<dbReference type="KEGG" id="srho:HH216_06425"/>
<dbReference type="PANTHER" id="PTHR33933">
    <property type="entry name" value="NUCLEOTIDYLTRANSFERASE"/>
    <property type="match status" value="1"/>
</dbReference>
<proteinExistence type="predicted"/>
<protein>
    <submittedName>
        <fullName evidence="2">Nucleotidyltransferase domain-containing protein</fullName>
    </submittedName>
</protein>
<dbReference type="SUPFAM" id="SSF81301">
    <property type="entry name" value="Nucleotidyltransferase"/>
    <property type="match status" value="1"/>
</dbReference>
<evidence type="ECO:0000313" key="3">
    <source>
        <dbReference type="Proteomes" id="UP000501128"/>
    </source>
</evidence>
<dbReference type="GO" id="GO:0016779">
    <property type="term" value="F:nucleotidyltransferase activity"/>
    <property type="evidence" value="ECO:0007669"/>
    <property type="project" value="InterPro"/>
</dbReference>
<dbReference type="Pfam" id="PF01909">
    <property type="entry name" value="NTP_transf_2"/>
    <property type="match status" value="1"/>
</dbReference>
<feature type="domain" description="Polymerase nucleotidyl transferase" evidence="1">
    <location>
        <begin position="15"/>
        <end position="60"/>
    </location>
</feature>